<dbReference type="Gene3D" id="3.40.1550.20">
    <property type="entry name" value="Transcriptional regulator MraZ domain"/>
    <property type="match status" value="1"/>
</dbReference>
<organism evidence="1 2">
    <name type="scientific">Novosphingobium bradum</name>
    <dbReference type="NCBI Taxonomy" id="1737444"/>
    <lineage>
        <taxon>Bacteria</taxon>
        <taxon>Pseudomonadati</taxon>
        <taxon>Pseudomonadota</taxon>
        <taxon>Alphaproteobacteria</taxon>
        <taxon>Sphingomonadales</taxon>
        <taxon>Sphingomonadaceae</taxon>
        <taxon>Novosphingobium</taxon>
    </lineage>
</organism>
<accession>A0ABV7ILR7</accession>
<dbReference type="RefSeq" id="WP_379508990.1">
    <property type="nucleotide sequence ID" value="NZ_JBHRTQ010000004.1"/>
</dbReference>
<dbReference type="SUPFAM" id="SSF89447">
    <property type="entry name" value="AbrB/MazE/MraZ-like"/>
    <property type="match status" value="1"/>
</dbReference>
<reference evidence="2" key="1">
    <citation type="journal article" date="2019" name="Int. J. Syst. Evol. Microbiol.">
        <title>The Global Catalogue of Microorganisms (GCM) 10K type strain sequencing project: providing services to taxonomists for standard genome sequencing and annotation.</title>
        <authorList>
            <consortium name="The Broad Institute Genomics Platform"/>
            <consortium name="The Broad Institute Genome Sequencing Center for Infectious Disease"/>
            <person name="Wu L."/>
            <person name="Ma J."/>
        </authorList>
    </citation>
    <scope>NUCLEOTIDE SEQUENCE [LARGE SCALE GENOMIC DNA]</scope>
    <source>
        <strain evidence="2">KCTC 42984</strain>
    </source>
</reference>
<dbReference type="InterPro" id="IPR038619">
    <property type="entry name" value="MraZ_sf"/>
</dbReference>
<evidence type="ECO:0000313" key="2">
    <source>
        <dbReference type="Proteomes" id="UP001595604"/>
    </source>
</evidence>
<name>A0ABV7ILR7_9SPHN</name>
<protein>
    <submittedName>
        <fullName evidence="1">Division/cell wall cluster transcriptional repressor MraZ</fullName>
    </submittedName>
</protein>
<evidence type="ECO:0000313" key="1">
    <source>
        <dbReference type="EMBL" id="MFC3173613.1"/>
    </source>
</evidence>
<dbReference type="InterPro" id="IPR037914">
    <property type="entry name" value="SpoVT-AbrB_sf"/>
</dbReference>
<keyword evidence="2" id="KW-1185">Reference proteome</keyword>
<gene>
    <name evidence="1" type="ORF">ACFOD9_05050</name>
</gene>
<proteinExistence type="predicted"/>
<comment type="caution">
    <text evidence="1">The sequence shown here is derived from an EMBL/GenBank/DDBJ whole genome shotgun (WGS) entry which is preliminary data.</text>
</comment>
<dbReference type="EMBL" id="JBHRTQ010000004">
    <property type="protein sequence ID" value="MFC3173613.1"/>
    <property type="molecule type" value="Genomic_DNA"/>
</dbReference>
<dbReference type="Proteomes" id="UP001595604">
    <property type="component" value="Unassembled WGS sequence"/>
</dbReference>
<sequence length="171" mass="19068">MEGKRVRFNGQGFSLKGEKDRFVLPPDFRKALRESGTDAAGGVRKELCLQLHPDFPCLIAFGLGREAELDDLLDREEENALRRGAAFNRQVRSSQLFGFLKVPFDDSGRFVLPPRFVKGAAIGEQLYFQGAGAEFLIFNPAELMKLPEADWRHAQLACEDLAGQALARGKK</sequence>